<proteinExistence type="predicted"/>
<dbReference type="InterPro" id="IPR031165">
    <property type="entry name" value="GNAT_YJDJ"/>
</dbReference>
<name>A0A1L7CZF8_9CORY</name>
<dbReference type="InterPro" id="IPR045057">
    <property type="entry name" value="Gcn5-rel_NAT"/>
</dbReference>
<dbReference type="SUPFAM" id="SSF55729">
    <property type="entry name" value="Acyl-CoA N-acyltransferases (Nat)"/>
    <property type="match status" value="1"/>
</dbReference>
<evidence type="ECO:0000313" key="4">
    <source>
        <dbReference type="Proteomes" id="UP000185469"/>
    </source>
</evidence>
<dbReference type="PANTHER" id="PTHR31435">
    <property type="entry name" value="PROTEIN NATD1"/>
    <property type="match status" value="1"/>
</dbReference>
<evidence type="ECO:0000259" key="1">
    <source>
        <dbReference type="PROSITE" id="PS51186"/>
    </source>
</evidence>
<dbReference type="PROSITE" id="PS51186">
    <property type="entry name" value="GNAT"/>
    <property type="match status" value="1"/>
</dbReference>
<evidence type="ECO:0000259" key="2">
    <source>
        <dbReference type="PROSITE" id="PS51729"/>
    </source>
</evidence>
<dbReference type="Gene3D" id="3.40.630.30">
    <property type="match status" value="1"/>
</dbReference>
<dbReference type="STRING" id="1437874.CSPHI_09960"/>
<dbReference type="Proteomes" id="UP000185469">
    <property type="component" value="Chromosome"/>
</dbReference>
<dbReference type="PROSITE" id="PS51729">
    <property type="entry name" value="GNAT_YJDJ"/>
    <property type="match status" value="1"/>
</dbReference>
<organism evidence="3 4">
    <name type="scientific">Corynebacterium sphenisci DSM 44792</name>
    <dbReference type="NCBI Taxonomy" id="1437874"/>
    <lineage>
        <taxon>Bacteria</taxon>
        <taxon>Bacillati</taxon>
        <taxon>Actinomycetota</taxon>
        <taxon>Actinomycetes</taxon>
        <taxon>Mycobacteriales</taxon>
        <taxon>Corynebacteriaceae</taxon>
        <taxon>Corynebacterium</taxon>
    </lineage>
</organism>
<keyword evidence="4" id="KW-1185">Reference proteome</keyword>
<dbReference type="EMBL" id="CP009248">
    <property type="protein sequence ID" value="APT91275.1"/>
    <property type="molecule type" value="Genomic_DNA"/>
</dbReference>
<evidence type="ECO:0000313" key="3">
    <source>
        <dbReference type="EMBL" id="APT91275.1"/>
    </source>
</evidence>
<feature type="domain" description="N-acetyltransferase" evidence="2">
    <location>
        <begin position="5"/>
        <end position="92"/>
    </location>
</feature>
<gene>
    <name evidence="3" type="ORF">CSPHI_09960</name>
</gene>
<dbReference type="RefSeq" id="WP_075692868.1">
    <property type="nucleotide sequence ID" value="NZ_CP009248.1"/>
</dbReference>
<dbReference type="OrthoDB" id="5405911at2"/>
<dbReference type="Pfam" id="PF14542">
    <property type="entry name" value="Acetyltransf_CG"/>
    <property type="match status" value="1"/>
</dbReference>
<protein>
    <submittedName>
        <fullName evidence="3">Acetyltransferase</fullName>
    </submittedName>
</protein>
<dbReference type="PANTHER" id="PTHR31435:SF9">
    <property type="entry name" value="PROTEIN NATD1"/>
    <property type="match status" value="1"/>
</dbReference>
<dbReference type="InterPro" id="IPR016181">
    <property type="entry name" value="Acyl_CoA_acyltransferase"/>
</dbReference>
<sequence>MTEIRHEPAAARYVLDVDGAEAGFAAYADDGTGVLDFHHTVVHPAFRGRGLSAPLVRGALDDVRARGLRIRPTCSAVARFLEKNPDYADLVG</sequence>
<dbReference type="CDD" id="cd04301">
    <property type="entry name" value="NAT_SF"/>
    <property type="match status" value="1"/>
</dbReference>
<dbReference type="GO" id="GO:0016747">
    <property type="term" value="F:acyltransferase activity, transferring groups other than amino-acyl groups"/>
    <property type="evidence" value="ECO:0007669"/>
    <property type="project" value="InterPro"/>
</dbReference>
<reference evidence="3 4" key="1">
    <citation type="submission" date="2014-08" db="EMBL/GenBank/DDBJ databases">
        <title>Complete genome sequence of Corynebacterium sphenisci CECT 5990(T) (=DSM 44792(T)), isolated from healthy wild penguins.</title>
        <authorList>
            <person name="Ruckert C."/>
            <person name="Albersmeier A."/>
            <person name="Winkler A."/>
            <person name="Kalinowski J."/>
        </authorList>
    </citation>
    <scope>NUCLEOTIDE SEQUENCE [LARGE SCALE GENOMIC DNA]</scope>
    <source>
        <strain evidence="3 4">DSM 44792</strain>
    </source>
</reference>
<dbReference type="KEGG" id="csph:CSPHI_09960"/>
<dbReference type="AlphaFoldDB" id="A0A1L7CZF8"/>
<feature type="domain" description="N-acetyltransferase" evidence="1">
    <location>
        <begin position="1"/>
        <end position="92"/>
    </location>
</feature>
<keyword evidence="3" id="KW-0808">Transferase</keyword>
<accession>A0A1L7CZF8</accession>
<dbReference type="InterPro" id="IPR000182">
    <property type="entry name" value="GNAT_dom"/>
</dbReference>